<dbReference type="RefSeq" id="WP_135692539.1">
    <property type="nucleotide sequence ID" value="NZ_RQHK01000002.1"/>
</dbReference>
<name>A0ABY2P1V9_9LEPT</name>
<evidence type="ECO:0000313" key="3">
    <source>
        <dbReference type="Proteomes" id="UP000297940"/>
    </source>
</evidence>
<dbReference type="EMBL" id="RQHK01000002">
    <property type="protein sequence ID" value="TGM81313.1"/>
    <property type="molecule type" value="Genomic_DNA"/>
</dbReference>
<sequence length="1962" mass="217083">MNSKSSFCFFVLISFFCFTYAIVGQSILESWTPPTYQSSSYSEFYGNVYFANSVDEWESKVHEVLYLSMGEWEENANRIIEQILSEEKGEDSFVSNEGYLDERRRSLVSEISVFYSAWERDLLDDYFDNRNVFLEKLETGKIDVLYFTRIGQEALYEDFTSEERKIAENRNQILESAKEWEFQWDQTRQEGLDSFANSISQLENDYQSYVQSLANTENQFSENLNAINSYKDTVKVALREIVSELKTGLDASCSVSSGCQYKNYDGTYNEAGRLFSKFIGDLSIQLNQPDIDPDSILTSISTQMKDFLSDESSKAFSEYTIFKDQIYTYQTGFQIQLTQSKSNFDLAGAEWRLRNQTYHDLSSAYTYENWLTGGGGEVGYFFNVYDLEMRGIFQSIHHSDTDRLVSIINQRLGEGRRVQSLVAANLYTDAYHFINNQKIGDFYVPFDQSTYTRGNLLLDGKTKYGYWTADRYLTILTPGTVSFQMGAVGYSIIYEMYDENSSQSSLYWKDNYSQLDGQSNYFQKSLLPAVSHWESKVKDYSNRYEEWKENKNNLLLEATAKLEVNRSEIERSKETWLKSLEEEKHTGLKSWAELYEAGELKANPAPSISAWTPNLKKEEFSVSNLLEYQTLADFGESTEGIQIGGNGLLQEFHKTITGVGQYGSLLQMNRDLEQIQSSEQKKLINQMAYSIQWELLGGRELTKEERILLGSYETTQLTEAEQNRFGSCYENPNADICKNLLKKDYDVAIDGKNGILTLKKEIYNGLLAGKNAEGQYNAGKTEEIRQIQLSSIGKINVPNGNSFFTPWNEDDWATLFQKKADTAQSFLTNSLQRDKQSIHSNINSIQEKDNRNKDLFLARKESQENLESLVQELAVAYLTGGIGGVKASLKGKLDSAINSELAKAWIAATGGSEADIQTATMLIDFMRGRIDAKKIQSRNQFVSLKNPIQAIESIAAKTITSSLNVLDQVTLGQSTMILNASLAPHVGMFKNLIGERQYNKINDQMTGPEKRLQEIKENEQRLVQNGVSMAISQSTGIPVDAISKMLGDKYNQIKAKQANKAMAKNPIMDIGSQMVGALGGIVKTAVVAFGTREDEILSIMEDTNGILNAGSLNQNASTSTSFGYTLQAFGMQASWTKYQSQYLNLRDSKAVVEELGKKALAKELAKSMGVDENTISQIVGSTYSSYQKQKSDKKARSNAVRQTVVNAASLAITFGASGMLTGVNSMLSSIGKAISTISNGLLPATTQIGQAVASTLVQTIAGSHEGPKGALAGFANGVLGGISQGMGKIQSGYFKGMVPGVGVTYSDKNGWGGSLGIGNAISNVSLSFSENGNTSLQASKSLGGGVQFAADVTTNGAANIGFNYNPTGKGTRTDWNYSMMYDLNGGGFSGSIGYTDPISKLGLKSSIDKNGISASSELQGVTLGTNSEDGFEMSEMNFAEQNINAAQDVSDSGDGATVLLQDNDSDPFTDFATAAGTMGTLLLSGIGLGLGLRNRFGGGLSNSIAVGSDSGSLSIGASSGNSVLGNLTNPLKSGILRFGEIVSKFADGFTIEKNTNHKKNLSSDEKQKTQSEQIKKIEASIIDDYSKDSRIDTEKKLYELRKAGADTTEIEAKLKKLRGDKDVPIPAKVEKELKEYIRLREGSSLYPLNPEATTLVSSTEALARINLNHDTKKETNAAYLKRLGKEISEASQNVDLSTKELVTEHAVNVAKLLGKSLKGKISYDQYKIIDGKKDVSAVNPVDANGFRAVDGLDCIRFIGAVLNASGITTNGSFANLNTELYQMPDEMKNMDLEYDNRNAHYNGVEYFRQASNFMTLVSDRITTSQDLANHKTNFQAKELSVGLIGITRANENLPDSKISAVKSDHVYIITDKRFNQELGIFEYQIAESRGGKGIDNRWIRSETKQVLSQKIEEELKKSKLSKKAMQERIKLLLASSEHSDYLNRSEFYELKPQVRVGTNNET</sequence>
<organism evidence="2 3">
    <name type="scientific">Leptospira mtsangambouensis</name>
    <dbReference type="NCBI Taxonomy" id="2484912"/>
    <lineage>
        <taxon>Bacteria</taxon>
        <taxon>Pseudomonadati</taxon>
        <taxon>Spirochaetota</taxon>
        <taxon>Spirochaetia</taxon>
        <taxon>Leptospirales</taxon>
        <taxon>Leptospiraceae</taxon>
        <taxon>Leptospira</taxon>
    </lineage>
</organism>
<accession>A0ABY2P1V9</accession>
<keyword evidence="3" id="KW-1185">Reference proteome</keyword>
<comment type="caution">
    <text evidence="2">The sequence shown here is derived from an EMBL/GenBank/DDBJ whole genome shotgun (WGS) entry which is preliminary data.</text>
</comment>
<protein>
    <submittedName>
        <fullName evidence="2">TIGR04388 family protein</fullName>
    </submittedName>
</protein>
<reference evidence="3" key="1">
    <citation type="journal article" date="2019" name="PLoS Negl. Trop. Dis.">
        <title>Revisiting the worldwide diversity of Leptospira species in the environment.</title>
        <authorList>
            <person name="Vincent A.T."/>
            <person name="Schiettekatte O."/>
            <person name="Bourhy P."/>
            <person name="Veyrier F.J."/>
            <person name="Picardeau M."/>
        </authorList>
    </citation>
    <scope>NUCLEOTIDE SEQUENCE [LARGE SCALE GENOMIC DNA]</scope>
    <source>
        <strain evidence="3">201601298</strain>
    </source>
</reference>
<gene>
    <name evidence="2" type="ORF">EHR01_00475</name>
</gene>
<keyword evidence="1" id="KW-0175">Coiled coil</keyword>
<dbReference type="Proteomes" id="UP000297940">
    <property type="component" value="Unassembled WGS sequence"/>
</dbReference>
<proteinExistence type="predicted"/>
<dbReference type="NCBIfam" id="TIGR04388">
    <property type="entry name" value="Lepto_longest"/>
    <property type="match status" value="1"/>
</dbReference>
<dbReference type="InterPro" id="IPR030885">
    <property type="entry name" value="Lepto_longest"/>
</dbReference>
<feature type="coiled-coil region" evidence="1">
    <location>
        <begin position="530"/>
        <end position="557"/>
    </location>
</feature>
<evidence type="ECO:0000256" key="1">
    <source>
        <dbReference type="SAM" id="Coils"/>
    </source>
</evidence>
<evidence type="ECO:0000313" key="2">
    <source>
        <dbReference type="EMBL" id="TGM81313.1"/>
    </source>
</evidence>